<keyword evidence="2" id="KW-1185">Reference proteome</keyword>
<sequence>MALRFVGIDPETNGGNCPSVWIDEETGDLLFQGWEVVDGPTLSEVAARSPIARHEKIVRLPARMRAIVQEACGGGAADLR</sequence>
<dbReference type="Proteomes" id="UP000230407">
    <property type="component" value="Unassembled WGS sequence"/>
</dbReference>
<evidence type="ECO:0000313" key="1">
    <source>
        <dbReference type="EMBL" id="PJE94492.1"/>
    </source>
</evidence>
<evidence type="ECO:0000313" key="2">
    <source>
        <dbReference type="Proteomes" id="UP000230407"/>
    </source>
</evidence>
<name>A0A2M8LRC4_9ACTN</name>
<organism evidence="1 2">
    <name type="scientific">Streptomyces carminius</name>
    <dbReference type="NCBI Taxonomy" id="2665496"/>
    <lineage>
        <taxon>Bacteria</taxon>
        <taxon>Bacillati</taxon>
        <taxon>Actinomycetota</taxon>
        <taxon>Actinomycetes</taxon>
        <taxon>Kitasatosporales</taxon>
        <taxon>Streptomycetaceae</taxon>
        <taxon>Streptomyces</taxon>
    </lineage>
</organism>
<reference evidence="1 2" key="1">
    <citation type="submission" date="2017-11" db="EMBL/GenBank/DDBJ databases">
        <title>Streptomyces carmine sp. nov., a novel actinomycete isolated from Sophora alopecuroides in Xinjiang, China.</title>
        <authorList>
            <person name="Wang Y."/>
            <person name="Luo X."/>
            <person name="Wan C."/>
            <person name="Zhang L."/>
        </authorList>
    </citation>
    <scope>NUCLEOTIDE SEQUENCE [LARGE SCALE GENOMIC DNA]</scope>
    <source>
        <strain evidence="1 2">TRM SA0054</strain>
    </source>
</reference>
<proteinExistence type="predicted"/>
<accession>A0A2M8LRC4</accession>
<dbReference type="EMBL" id="PGGW01000069">
    <property type="protein sequence ID" value="PJE94492.1"/>
    <property type="molecule type" value="Genomic_DNA"/>
</dbReference>
<comment type="caution">
    <text evidence="1">The sequence shown here is derived from an EMBL/GenBank/DDBJ whole genome shotgun (WGS) entry which is preliminary data.</text>
</comment>
<gene>
    <name evidence="1" type="ORF">CUT44_30220</name>
</gene>
<dbReference type="AlphaFoldDB" id="A0A2M8LRC4"/>
<protein>
    <submittedName>
        <fullName evidence="1">Uncharacterized protein</fullName>
    </submittedName>
</protein>